<dbReference type="PROSITE" id="PS50885">
    <property type="entry name" value="HAMP"/>
    <property type="match status" value="1"/>
</dbReference>
<dbReference type="Pfam" id="PF00672">
    <property type="entry name" value="HAMP"/>
    <property type="match status" value="1"/>
</dbReference>
<evidence type="ECO:0000259" key="9">
    <source>
        <dbReference type="PROSITE" id="PS50885"/>
    </source>
</evidence>
<dbReference type="SMART" id="SM00304">
    <property type="entry name" value="HAMP"/>
    <property type="match status" value="1"/>
</dbReference>
<evidence type="ECO:0000256" key="3">
    <source>
        <dbReference type="ARBA" id="ARBA00023224"/>
    </source>
</evidence>
<dbReference type="CDD" id="cd06225">
    <property type="entry name" value="HAMP"/>
    <property type="match status" value="1"/>
</dbReference>
<gene>
    <name evidence="10" type="ORF">Y958_18370</name>
</gene>
<dbReference type="PANTHER" id="PTHR32089">
    <property type="entry name" value="METHYL-ACCEPTING CHEMOTAXIS PROTEIN MCPB"/>
    <property type="match status" value="1"/>
</dbReference>
<feature type="transmembrane region" description="Helical" evidence="6">
    <location>
        <begin position="382"/>
        <end position="404"/>
    </location>
</feature>
<dbReference type="InterPro" id="IPR000727">
    <property type="entry name" value="T_SNARE_dom"/>
</dbReference>
<dbReference type="InterPro" id="IPR003660">
    <property type="entry name" value="HAMP_dom"/>
</dbReference>
<evidence type="ECO:0000256" key="1">
    <source>
        <dbReference type="ARBA" id="ARBA00004429"/>
    </source>
</evidence>
<feature type="domain" description="Methyl-accepting transducer" evidence="7">
    <location>
        <begin position="498"/>
        <end position="727"/>
    </location>
</feature>
<dbReference type="EMBL" id="CP022111">
    <property type="protein sequence ID" value="ASG22864.1"/>
    <property type="molecule type" value="Genomic_DNA"/>
</dbReference>
<protein>
    <submittedName>
        <fullName evidence="10">Chemotaxis protein</fullName>
    </submittedName>
</protein>
<keyword evidence="2" id="KW-1003">Cell membrane</keyword>
<sequence>MGPLAFGYGNGDAGFAFDSNTSGYLCQGWGGTHHNPVVPQEGPGLCRRRRDRGRGLVSGILKSVRIAVLLNAVLGILLAVLVVVLGIATAGAYADHRRAARTARMGDAVGDVFRALQNTRLERGAFKRLIPDKTTASPAALAEVAGLRAKSNPAMDKVLAECADLDCGAGAGVADLMAARQTLNDVRAVADKAVLQPQDQRPADLFKTWNASSDGLVAKLEAVGTNLGARISRESPAFASLIALKDASYVTRDAAGLERNILMFVLQGQTYTPAMQAQSAGLRGQLEAGWRLTKALSLREDVPDGVRQAMTAAEAAYFKEVMGLHEQIEKAVLSGTPSPVSLDQWMARSNASFEVLAAVPMAALDAARDLARQEGEMALRRLIVDGVLLVLCLGLGAGGVVMVARRVTRPMTAMTGVMLRVARGDLEAEIPYADNQDEIGDLAGALGTFRANALERQRLEDAQRAEQAGRERRARAVDVLVGEFDAQVREVLRSVEASSHQLTQIAGALGGMADATSSQVAAAAEAAEQTSGNVQTVSAAAEQMESSVREIGQQVAHSSSMASKAVDEAEQTNGTVASLAEAAQRIGDVVKMINDIASQTNLLALNATIEAARAGEAGKGFAVVAHEVKQLAGQTAKATDEIGAQINAIQKATDQAVGAIGTIGHSIRNMSEVSTAIAAAVEEQAAATGEISRNVRQAADATRDVSRNVADVSAAVGETGRTVADMHGAAQGLTGDADRLRDAVDRFLAGIRAA</sequence>
<feature type="domain" description="HAMP" evidence="9">
    <location>
        <begin position="405"/>
        <end position="458"/>
    </location>
</feature>
<comment type="subcellular location">
    <subcellularLocation>
        <location evidence="1">Cell inner membrane</location>
        <topology evidence="1">Multi-pass membrane protein</topology>
    </subcellularLocation>
</comment>
<reference evidence="10 11" key="1">
    <citation type="submission" date="2017-06" db="EMBL/GenBank/DDBJ databases">
        <title>Complete genome sequence of Nitrospirillum amazonense strain CBAmC, an endophytic nitrogen-fixing and plant growth-promoting bacterium, isolated from sugarcane.</title>
        <authorList>
            <person name="Schwab S."/>
            <person name="dos Santos Teixeira K.R."/>
            <person name="Simoes Araujo J.L."/>
            <person name="Soares Vidal M."/>
            <person name="Borges de Freitas H.R."/>
            <person name="Rivello Crivelaro A.L."/>
            <person name="Bueno de Camargo Nunes A."/>
            <person name="dos Santos C.M."/>
            <person name="Palmeira da Silva Rosa D."/>
            <person name="da Silva Padilha D."/>
            <person name="da Silva E."/>
            <person name="Araujo Terra L."/>
            <person name="Soares Mendes V."/>
            <person name="Farinelli L."/>
            <person name="Magalhaes Cruz L."/>
            <person name="Baldani J.I."/>
        </authorList>
    </citation>
    <scope>NUCLEOTIDE SEQUENCE [LARGE SCALE GENOMIC DNA]</scope>
    <source>
        <strain evidence="10 11">CBAmC</strain>
    </source>
</reference>
<dbReference type="Pfam" id="PF00015">
    <property type="entry name" value="MCPsignal"/>
    <property type="match status" value="1"/>
</dbReference>
<dbReference type="InterPro" id="IPR004089">
    <property type="entry name" value="MCPsignal_dom"/>
</dbReference>
<dbReference type="Proteomes" id="UP000197153">
    <property type="component" value="Chromosome 2"/>
</dbReference>
<keyword evidence="3 5" id="KW-0807">Transducer</keyword>
<evidence type="ECO:0000259" key="7">
    <source>
        <dbReference type="PROSITE" id="PS50111"/>
    </source>
</evidence>
<feature type="transmembrane region" description="Helical" evidence="6">
    <location>
        <begin position="66"/>
        <end position="94"/>
    </location>
</feature>
<keyword evidence="11" id="KW-1185">Reference proteome</keyword>
<evidence type="ECO:0000256" key="4">
    <source>
        <dbReference type="ARBA" id="ARBA00029447"/>
    </source>
</evidence>
<dbReference type="GO" id="GO:0005886">
    <property type="term" value="C:plasma membrane"/>
    <property type="evidence" value="ECO:0007669"/>
    <property type="project" value="UniProtKB-SubCell"/>
</dbReference>
<dbReference type="PANTHER" id="PTHR32089:SF112">
    <property type="entry name" value="LYSOZYME-LIKE PROTEIN-RELATED"/>
    <property type="match status" value="1"/>
</dbReference>
<evidence type="ECO:0000256" key="6">
    <source>
        <dbReference type="SAM" id="Phobius"/>
    </source>
</evidence>
<evidence type="ECO:0000256" key="2">
    <source>
        <dbReference type="ARBA" id="ARBA00022519"/>
    </source>
</evidence>
<dbReference type="PROSITE" id="PS50192">
    <property type="entry name" value="T_SNARE"/>
    <property type="match status" value="1"/>
</dbReference>
<dbReference type="GO" id="GO:0007165">
    <property type="term" value="P:signal transduction"/>
    <property type="evidence" value="ECO:0007669"/>
    <property type="project" value="UniProtKB-KW"/>
</dbReference>
<name>A0A248JXD7_9PROT</name>
<keyword evidence="6" id="KW-0472">Membrane</keyword>
<dbReference type="PROSITE" id="PS50111">
    <property type="entry name" value="CHEMOTAXIS_TRANSDUC_2"/>
    <property type="match status" value="1"/>
</dbReference>
<evidence type="ECO:0000313" key="10">
    <source>
        <dbReference type="EMBL" id="ASG22864.1"/>
    </source>
</evidence>
<organism evidence="10 11">
    <name type="scientific">Nitrospirillum viridazoti CBAmc</name>
    <dbReference type="NCBI Taxonomy" id="1441467"/>
    <lineage>
        <taxon>Bacteria</taxon>
        <taxon>Pseudomonadati</taxon>
        <taxon>Pseudomonadota</taxon>
        <taxon>Alphaproteobacteria</taxon>
        <taxon>Rhodospirillales</taxon>
        <taxon>Azospirillaceae</taxon>
        <taxon>Nitrospirillum</taxon>
        <taxon>Nitrospirillum viridazoti</taxon>
    </lineage>
</organism>
<keyword evidence="2" id="KW-0997">Cell inner membrane</keyword>
<feature type="domain" description="T-SNARE coiled-coil homology" evidence="8">
    <location>
        <begin position="650"/>
        <end position="712"/>
    </location>
</feature>
<comment type="similarity">
    <text evidence="4">Belongs to the methyl-accepting chemotaxis (MCP) protein family.</text>
</comment>
<dbReference type="KEGG" id="nao:Y958_18370"/>
<dbReference type="AlphaFoldDB" id="A0A248JXD7"/>
<dbReference type="Gene3D" id="1.10.287.950">
    <property type="entry name" value="Methyl-accepting chemotaxis protein"/>
    <property type="match status" value="1"/>
</dbReference>
<evidence type="ECO:0000256" key="5">
    <source>
        <dbReference type="PROSITE-ProRule" id="PRU00284"/>
    </source>
</evidence>
<accession>A0A248JXD7</accession>
<dbReference type="SUPFAM" id="SSF58104">
    <property type="entry name" value="Methyl-accepting chemotaxis protein (MCP) signaling domain"/>
    <property type="match status" value="1"/>
</dbReference>
<dbReference type="Gene3D" id="6.10.340.10">
    <property type="match status" value="1"/>
</dbReference>
<keyword evidence="6" id="KW-1133">Transmembrane helix</keyword>
<proteinExistence type="inferred from homology"/>
<evidence type="ECO:0000313" key="11">
    <source>
        <dbReference type="Proteomes" id="UP000197153"/>
    </source>
</evidence>
<dbReference type="SMART" id="SM00283">
    <property type="entry name" value="MA"/>
    <property type="match status" value="1"/>
</dbReference>
<keyword evidence="6" id="KW-0812">Transmembrane</keyword>
<evidence type="ECO:0000259" key="8">
    <source>
        <dbReference type="PROSITE" id="PS50192"/>
    </source>
</evidence>